<reference evidence="1" key="1">
    <citation type="submission" date="2019-08" db="EMBL/GenBank/DDBJ databases">
        <authorList>
            <person name="Kucharzyk K."/>
            <person name="Murdoch R.W."/>
            <person name="Higgins S."/>
            <person name="Loffler F."/>
        </authorList>
    </citation>
    <scope>NUCLEOTIDE SEQUENCE</scope>
</reference>
<organism evidence="1">
    <name type="scientific">bioreactor metagenome</name>
    <dbReference type="NCBI Taxonomy" id="1076179"/>
    <lineage>
        <taxon>unclassified sequences</taxon>
        <taxon>metagenomes</taxon>
        <taxon>ecological metagenomes</taxon>
    </lineage>
</organism>
<proteinExistence type="predicted"/>
<comment type="caution">
    <text evidence="1">The sequence shown here is derived from an EMBL/GenBank/DDBJ whole genome shotgun (WGS) entry which is preliminary data.</text>
</comment>
<gene>
    <name evidence="1" type="ORF">SDC9_134880</name>
</gene>
<accession>A0A645DE90</accession>
<protein>
    <submittedName>
        <fullName evidence="1">Uncharacterized protein</fullName>
    </submittedName>
</protein>
<evidence type="ECO:0000313" key="1">
    <source>
        <dbReference type="EMBL" id="MPM87780.1"/>
    </source>
</evidence>
<sequence length="109" mass="12448">MEFYIYFYHTRGLNGILYRVEVSGGQQIGCFYHYITALGVCFGIGHVEVVARLFPDLEAMRITVSVVIIVGCAPKVWLDAETFIEIFLSVYLVRRNCSALLIKNEVHNR</sequence>
<dbReference type="EMBL" id="VSSQ01035539">
    <property type="protein sequence ID" value="MPM87780.1"/>
    <property type="molecule type" value="Genomic_DNA"/>
</dbReference>
<name>A0A645DE90_9ZZZZ</name>
<dbReference type="AlphaFoldDB" id="A0A645DE90"/>